<proteinExistence type="inferred from homology"/>
<sequence length="960" mass="104034">MYLNRLLISSFLAVPALAAPSASTTKACNEISKNLPDLVSFPYTINFNSETKGYWSTALREIKPACVITAKSASDVSTAVTILNKYPDVKFAAKSGGHDPNPNHATAGDGVLISLSEMVGAVYDAEKKVAYVKPGGEWNDVISALNKDGVAIVGGRLGLVGVGGLLTQGGISFLSAQYGLAADNVIAWEMVNANGTIINIDAEKQPELAVALRGSGSQFGIVTQFTVKAYPIGKVWGGIRTYDDSKTDELYEVMHKFIPYSNQDPKAAIITTSLILTGGSRINLIFYFYDGEKPPTSGPFADFLKITSTLSTTKTQTYPELLKSNGAGVSLLNSRISFRTATIPYFPKDSSVYAQITHKMHEITSNYFKRLRGLASQCSVDFQPLPAAIGKQTEKRGGNAIGFTANDPDRVLLEIQCAWVEKRFDDMVRQFSKDLTAWMEEKVPGWLEEQGEPADAYLPLFMNDAMSDQNVTGTYKDYAKFKALQLEADPEGVLRERMGGFKTYVISVLKRKQRVNYQEFSSNIVYAQGKEFVPTSSRKEDLGSKVENGDDQKEISYEEKPSLETARTVAQETKGPTKKADEKLVWNRDMRVVTALLAGGAGFSIQLSGLRDLPWPVAVRRRLGEDIQYRATPPEDELDFLAIQLVETKCCALVSLQVNAKSLQEVLSWTVETAGHGKGTVYSFSFPGAMKPNVSYPKRNSHDPLSHTSEAQKAGFALAGPCRPLITTSVGATTTIATSDRVSTTATLSEASTVTTREETSTILIGEGSTSTAALDVSTTATLAEVSTSTTLAETTTAVLAQTTTTAVVETTTTSGPEASLFSRLDDVTEVGVYLQSSGFIGTTEAAGTQPEFALEADTSRLYATFPDGSKVYAYTVIPVGANYGFLFDQHDYITAYPAIYNFISCTADSDRFLTCASENGPTRIYWYLPINSPNFYGNSNSNTASSNGNSPVQFRMLAI</sequence>
<dbReference type="InterPro" id="IPR050416">
    <property type="entry name" value="FAD-linked_Oxidoreductase"/>
</dbReference>
<dbReference type="PROSITE" id="PS51387">
    <property type="entry name" value="FAD_PCMH"/>
    <property type="match status" value="1"/>
</dbReference>
<dbReference type="GO" id="GO:0071949">
    <property type="term" value="F:FAD binding"/>
    <property type="evidence" value="ECO:0007669"/>
    <property type="project" value="InterPro"/>
</dbReference>
<evidence type="ECO:0000256" key="4">
    <source>
        <dbReference type="ARBA" id="ARBA00023002"/>
    </source>
</evidence>
<accession>A0A395SC95</accession>
<dbReference type="Pfam" id="PF01565">
    <property type="entry name" value="FAD_binding_4"/>
    <property type="match status" value="1"/>
</dbReference>
<keyword evidence="5" id="KW-0732">Signal</keyword>
<evidence type="ECO:0000256" key="5">
    <source>
        <dbReference type="SAM" id="SignalP"/>
    </source>
</evidence>
<gene>
    <name evidence="7" type="ORF">FSPOR_4504</name>
</gene>
<dbReference type="InterPro" id="IPR016169">
    <property type="entry name" value="FAD-bd_PCMH_sub2"/>
</dbReference>
<dbReference type="EMBL" id="PXOF01000059">
    <property type="protein sequence ID" value="RGP69692.1"/>
    <property type="molecule type" value="Genomic_DNA"/>
</dbReference>
<dbReference type="STRING" id="5514.A0A395SC95"/>
<dbReference type="InterPro" id="IPR006094">
    <property type="entry name" value="Oxid_FAD_bind_N"/>
</dbReference>
<dbReference type="InterPro" id="IPR016166">
    <property type="entry name" value="FAD-bd_PCMH"/>
</dbReference>
<dbReference type="PANTHER" id="PTHR42973:SF13">
    <property type="entry name" value="FAD-BINDING PCMH-TYPE DOMAIN-CONTAINING PROTEIN"/>
    <property type="match status" value="1"/>
</dbReference>
<comment type="caution">
    <text evidence="7">The sequence shown here is derived from an EMBL/GenBank/DDBJ whole genome shotgun (WGS) entry which is preliminary data.</text>
</comment>
<keyword evidence="4" id="KW-0560">Oxidoreductase</keyword>
<dbReference type="InterPro" id="IPR036318">
    <property type="entry name" value="FAD-bd_PCMH-like_sf"/>
</dbReference>
<keyword evidence="2" id="KW-0285">Flavoprotein</keyword>
<evidence type="ECO:0000256" key="1">
    <source>
        <dbReference type="ARBA" id="ARBA00005466"/>
    </source>
</evidence>
<evidence type="ECO:0000256" key="2">
    <source>
        <dbReference type="ARBA" id="ARBA00022630"/>
    </source>
</evidence>
<dbReference type="AlphaFoldDB" id="A0A395SC95"/>
<feature type="signal peptide" evidence="5">
    <location>
        <begin position="1"/>
        <end position="18"/>
    </location>
</feature>
<name>A0A395SC95_FUSSP</name>
<protein>
    <submittedName>
        <fullName evidence="7">6-hydroxy-d-nicotine oxidase</fullName>
    </submittedName>
</protein>
<dbReference type="SUPFAM" id="SSF56176">
    <property type="entry name" value="FAD-binding/transporter-associated domain-like"/>
    <property type="match status" value="1"/>
</dbReference>
<organism evidence="7 8">
    <name type="scientific">Fusarium sporotrichioides</name>
    <dbReference type="NCBI Taxonomy" id="5514"/>
    <lineage>
        <taxon>Eukaryota</taxon>
        <taxon>Fungi</taxon>
        <taxon>Dikarya</taxon>
        <taxon>Ascomycota</taxon>
        <taxon>Pezizomycotina</taxon>
        <taxon>Sordariomycetes</taxon>
        <taxon>Hypocreomycetidae</taxon>
        <taxon>Hypocreales</taxon>
        <taxon>Nectriaceae</taxon>
        <taxon>Fusarium</taxon>
    </lineage>
</organism>
<feature type="chain" id="PRO_5017430381" evidence="5">
    <location>
        <begin position="19"/>
        <end position="960"/>
    </location>
</feature>
<comment type="similarity">
    <text evidence="1">Belongs to the oxygen-dependent FAD-linked oxidoreductase family.</text>
</comment>
<dbReference type="GO" id="GO:0016491">
    <property type="term" value="F:oxidoreductase activity"/>
    <property type="evidence" value="ECO:0007669"/>
    <property type="project" value="UniProtKB-KW"/>
</dbReference>
<evidence type="ECO:0000313" key="8">
    <source>
        <dbReference type="Proteomes" id="UP000266152"/>
    </source>
</evidence>
<dbReference type="PANTHER" id="PTHR42973">
    <property type="entry name" value="BINDING OXIDOREDUCTASE, PUTATIVE (AFU_ORTHOLOGUE AFUA_1G17690)-RELATED"/>
    <property type="match status" value="1"/>
</dbReference>
<evidence type="ECO:0000259" key="6">
    <source>
        <dbReference type="PROSITE" id="PS51387"/>
    </source>
</evidence>
<keyword evidence="3" id="KW-0274">FAD</keyword>
<reference evidence="7 8" key="1">
    <citation type="journal article" date="2018" name="PLoS Pathog.">
        <title>Evolution of structural diversity of trichothecenes, a family of toxins produced by plant pathogenic and entomopathogenic fungi.</title>
        <authorList>
            <person name="Proctor R.H."/>
            <person name="McCormick S.P."/>
            <person name="Kim H.S."/>
            <person name="Cardoza R.E."/>
            <person name="Stanley A.M."/>
            <person name="Lindo L."/>
            <person name="Kelly A."/>
            <person name="Brown D.W."/>
            <person name="Lee T."/>
            <person name="Vaughan M.M."/>
            <person name="Alexander N.J."/>
            <person name="Busman M."/>
            <person name="Gutierrez S."/>
        </authorList>
    </citation>
    <scope>NUCLEOTIDE SEQUENCE [LARGE SCALE GENOMIC DNA]</scope>
    <source>
        <strain evidence="7 8">NRRL 3299</strain>
    </source>
</reference>
<evidence type="ECO:0000313" key="7">
    <source>
        <dbReference type="EMBL" id="RGP69692.1"/>
    </source>
</evidence>
<evidence type="ECO:0000256" key="3">
    <source>
        <dbReference type="ARBA" id="ARBA00022827"/>
    </source>
</evidence>
<keyword evidence="8" id="KW-1185">Reference proteome</keyword>
<feature type="domain" description="FAD-binding PCMH-type" evidence="6">
    <location>
        <begin position="60"/>
        <end position="232"/>
    </location>
</feature>
<dbReference type="Proteomes" id="UP000266152">
    <property type="component" value="Unassembled WGS sequence"/>
</dbReference>
<dbReference type="Gene3D" id="3.30.465.10">
    <property type="match status" value="1"/>
</dbReference>